<evidence type="ECO:0000256" key="6">
    <source>
        <dbReference type="ARBA" id="ARBA00022982"/>
    </source>
</evidence>
<keyword evidence="6" id="KW-0249">Electron transport</keyword>
<dbReference type="OrthoDB" id="9783375at2"/>
<comment type="cofactor">
    <cofactor evidence="1">
        <name>heme c</name>
        <dbReference type="ChEBI" id="CHEBI:61717"/>
    </cofactor>
</comment>
<feature type="chain" id="PRO_5012794257" evidence="8">
    <location>
        <begin position="26"/>
        <end position="148"/>
    </location>
</feature>
<evidence type="ECO:0000256" key="2">
    <source>
        <dbReference type="ARBA" id="ARBA00004196"/>
    </source>
</evidence>
<evidence type="ECO:0000313" key="10">
    <source>
        <dbReference type="EMBL" id="SHO44020.1"/>
    </source>
</evidence>
<proteinExistence type="predicted"/>
<evidence type="ECO:0000256" key="3">
    <source>
        <dbReference type="ARBA" id="ARBA00022448"/>
    </source>
</evidence>
<keyword evidence="5" id="KW-0479">Metal-binding</keyword>
<keyword evidence="7" id="KW-0408">Iron</keyword>
<accession>A0A1M7XYB2</accession>
<name>A0A1M7XYB2_9BACT</name>
<dbReference type="AlphaFoldDB" id="A0A1M7XYB2"/>
<evidence type="ECO:0000256" key="5">
    <source>
        <dbReference type="ARBA" id="ARBA00022723"/>
    </source>
</evidence>
<keyword evidence="3" id="KW-0813">Transport</keyword>
<keyword evidence="8" id="KW-0732">Signal</keyword>
<keyword evidence="4" id="KW-0349">Heme</keyword>
<dbReference type="InterPro" id="IPR012286">
    <property type="entry name" value="Tetrahaem_cytochrome"/>
</dbReference>
<organism evidence="10 11">
    <name type="scientific">Desulfopila aestuarii DSM 18488</name>
    <dbReference type="NCBI Taxonomy" id="1121416"/>
    <lineage>
        <taxon>Bacteria</taxon>
        <taxon>Pseudomonadati</taxon>
        <taxon>Thermodesulfobacteriota</taxon>
        <taxon>Desulfobulbia</taxon>
        <taxon>Desulfobulbales</taxon>
        <taxon>Desulfocapsaceae</taxon>
        <taxon>Desulfopila</taxon>
    </lineage>
</organism>
<dbReference type="RefSeq" id="WP_073611976.1">
    <property type="nucleotide sequence ID" value="NZ_FRFE01000002.1"/>
</dbReference>
<evidence type="ECO:0000256" key="7">
    <source>
        <dbReference type="ARBA" id="ARBA00023004"/>
    </source>
</evidence>
<dbReference type="STRING" id="1121416.SAMN02745220_00612"/>
<dbReference type="Proteomes" id="UP000184603">
    <property type="component" value="Unassembled WGS sequence"/>
</dbReference>
<comment type="subcellular location">
    <subcellularLocation>
        <location evidence="2">Cell envelope</location>
    </subcellularLocation>
</comment>
<evidence type="ECO:0000256" key="1">
    <source>
        <dbReference type="ARBA" id="ARBA00001926"/>
    </source>
</evidence>
<dbReference type="PROSITE" id="PS51257">
    <property type="entry name" value="PROKAR_LIPOPROTEIN"/>
    <property type="match status" value="1"/>
</dbReference>
<evidence type="ECO:0000259" key="9">
    <source>
        <dbReference type="Pfam" id="PF14537"/>
    </source>
</evidence>
<dbReference type="GO" id="GO:0030313">
    <property type="term" value="C:cell envelope"/>
    <property type="evidence" value="ECO:0007669"/>
    <property type="project" value="UniProtKB-SubCell"/>
</dbReference>
<feature type="signal peptide" evidence="8">
    <location>
        <begin position="1"/>
        <end position="25"/>
    </location>
</feature>
<reference evidence="10 11" key="1">
    <citation type="submission" date="2016-12" db="EMBL/GenBank/DDBJ databases">
        <authorList>
            <person name="Song W.-J."/>
            <person name="Kurnit D.M."/>
        </authorList>
    </citation>
    <scope>NUCLEOTIDE SEQUENCE [LARGE SCALE GENOMIC DNA]</scope>
    <source>
        <strain evidence="10 11">DSM 18488</strain>
    </source>
</reference>
<dbReference type="Pfam" id="PF14537">
    <property type="entry name" value="Cytochrom_c3_2"/>
    <property type="match status" value="1"/>
</dbReference>
<sequence length="148" mass="16552">MPKKFVTALLSLFFAMLACSFTAEAVEKNKIPQDIKPYQDSLSAGDLLAKSHGDAGLSCQDCHDASSAYPEKGTFQDEFCLRCHDANEIEKKVVYTSKGAQVHPHDEHVGDIQCVDCHSMHSKSTLKCAECHVQPWMKTLPQRWEQPK</sequence>
<dbReference type="SUPFAM" id="SSF48695">
    <property type="entry name" value="Multiheme cytochromes"/>
    <property type="match status" value="1"/>
</dbReference>
<evidence type="ECO:0000256" key="8">
    <source>
        <dbReference type="SAM" id="SignalP"/>
    </source>
</evidence>
<keyword evidence="11" id="KW-1185">Reference proteome</keyword>
<evidence type="ECO:0000256" key="4">
    <source>
        <dbReference type="ARBA" id="ARBA00022617"/>
    </source>
</evidence>
<evidence type="ECO:0000313" key="11">
    <source>
        <dbReference type="Proteomes" id="UP000184603"/>
    </source>
</evidence>
<dbReference type="Gene3D" id="1.10.1130.10">
    <property type="entry name" value="Flavocytochrome C3, Chain A"/>
    <property type="match status" value="1"/>
</dbReference>
<gene>
    <name evidence="10" type="ORF">SAMN02745220_00612</name>
</gene>
<feature type="domain" description="Tetrahaem cytochrome" evidence="9">
    <location>
        <begin position="52"/>
        <end position="132"/>
    </location>
</feature>
<dbReference type="GO" id="GO:0046872">
    <property type="term" value="F:metal ion binding"/>
    <property type="evidence" value="ECO:0007669"/>
    <property type="project" value="UniProtKB-KW"/>
</dbReference>
<dbReference type="InterPro" id="IPR036280">
    <property type="entry name" value="Multihaem_cyt_sf"/>
</dbReference>
<dbReference type="EMBL" id="FRFE01000002">
    <property type="protein sequence ID" value="SHO44020.1"/>
    <property type="molecule type" value="Genomic_DNA"/>
</dbReference>
<protein>
    <submittedName>
        <fullName evidence="10">Cytochrome c3</fullName>
    </submittedName>
</protein>